<sequence length="195" mass="21850">MTSKVAPFLDTIASRRTIYALKPQLPENIELKDVQDVVQAIIKHTPTAFNSQINRAMILTGESHKRLWNHVYETIPIENFKKRPLSARDEAFGTVVFMVNDAKTKEMQQQFPAWAETIPELAAHASGSAQISTWAAFKQLGIGAHLQHFNQLVADALPEGSIMEDWEVQGQLVFGLPAGSPNEKTFIENEVKVFH</sequence>
<evidence type="ECO:0000256" key="5">
    <source>
        <dbReference type="ARBA" id="ARBA00022490"/>
    </source>
</evidence>
<dbReference type="Proteomes" id="UP000189911">
    <property type="component" value="Chromosome G"/>
</dbReference>
<dbReference type="PANTHER" id="PTHR43035:SF1">
    <property type="entry name" value="FATTY ACID REPRESSION MUTANT PROTEIN 2-RELATED"/>
    <property type="match status" value="1"/>
</dbReference>
<comment type="subcellular location">
    <subcellularLocation>
        <location evidence="3">Cytoplasm</location>
    </subcellularLocation>
    <subcellularLocation>
        <location evidence="2">Nucleus</location>
    </subcellularLocation>
</comment>
<dbReference type="AlphaFoldDB" id="A0A1G4KF36"/>
<dbReference type="InterPro" id="IPR000415">
    <property type="entry name" value="Nitroreductase-like"/>
</dbReference>
<keyword evidence="6" id="KW-0560">Oxidoreductase</keyword>
<dbReference type="FunFam" id="3.40.109.10:FF:000001">
    <property type="entry name" value="Nitroreductase family"/>
    <property type="match status" value="1"/>
</dbReference>
<comment type="similarity">
    <text evidence="4">Belongs to the nitroreductase family.</text>
</comment>
<dbReference type="InterPro" id="IPR033877">
    <property type="entry name" value="Frm2/Hbn1"/>
</dbReference>
<evidence type="ECO:0000256" key="4">
    <source>
        <dbReference type="ARBA" id="ARBA00007118"/>
    </source>
</evidence>
<dbReference type="GO" id="GO:0034599">
    <property type="term" value="P:cellular response to oxidative stress"/>
    <property type="evidence" value="ECO:0007669"/>
    <property type="project" value="InterPro"/>
</dbReference>
<evidence type="ECO:0000256" key="6">
    <source>
        <dbReference type="ARBA" id="ARBA00023002"/>
    </source>
</evidence>
<dbReference type="Pfam" id="PF00881">
    <property type="entry name" value="Nitroreductase"/>
    <property type="match status" value="1"/>
</dbReference>
<dbReference type="OrthoDB" id="2138173at2759"/>
<dbReference type="InterPro" id="IPR029479">
    <property type="entry name" value="Nitroreductase"/>
</dbReference>
<evidence type="ECO:0000256" key="7">
    <source>
        <dbReference type="ARBA" id="ARBA00023242"/>
    </source>
</evidence>
<dbReference type="EMBL" id="LT598453">
    <property type="protein sequence ID" value="SCV02978.1"/>
    <property type="molecule type" value="Genomic_DNA"/>
</dbReference>
<evidence type="ECO:0000313" key="10">
    <source>
        <dbReference type="Proteomes" id="UP000189911"/>
    </source>
</evidence>
<reference evidence="10" key="1">
    <citation type="submission" date="2016-03" db="EMBL/GenBank/DDBJ databases">
        <authorList>
            <person name="Devillers Hugo."/>
        </authorList>
    </citation>
    <scope>NUCLEOTIDE SEQUENCE [LARGE SCALE GENOMIC DNA]</scope>
</reference>
<evidence type="ECO:0000313" key="9">
    <source>
        <dbReference type="EMBL" id="SCV02978.1"/>
    </source>
</evidence>
<feature type="domain" description="Nitroreductase" evidence="8">
    <location>
        <begin position="12"/>
        <end position="179"/>
    </location>
</feature>
<dbReference type="GO" id="GO:0005634">
    <property type="term" value="C:nucleus"/>
    <property type="evidence" value="ECO:0007669"/>
    <property type="project" value="UniProtKB-SubCell"/>
</dbReference>
<proteinExistence type="inferred from homology"/>
<dbReference type="PANTHER" id="PTHR43035">
    <property type="entry name" value="FATTY ACID REPRESSION MUTANT PROTEIN 2-RELATED"/>
    <property type="match status" value="1"/>
</dbReference>
<organism evidence="9 10">
    <name type="scientific">Lachancea nothofagi CBS 11611</name>
    <dbReference type="NCBI Taxonomy" id="1266666"/>
    <lineage>
        <taxon>Eukaryota</taxon>
        <taxon>Fungi</taxon>
        <taxon>Dikarya</taxon>
        <taxon>Ascomycota</taxon>
        <taxon>Saccharomycotina</taxon>
        <taxon>Saccharomycetes</taxon>
        <taxon>Saccharomycetales</taxon>
        <taxon>Saccharomycetaceae</taxon>
        <taxon>Lachancea</taxon>
    </lineage>
</organism>
<dbReference type="GO" id="GO:0005737">
    <property type="term" value="C:cytoplasm"/>
    <property type="evidence" value="ECO:0007669"/>
    <property type="project" value="UniProtKB-SubCell"/>
</dbReference>
<name>A0A1G4KF36_9SACH</name>
<comment type="cofactor">
    <cofactor evidence="1">
        <name>FMN</name>
        <dbReference type="ChEBI" id="CHEBI:58210"/>
    </cofactor>
</comment>
<evidence type="ECO:0000256" key="3">
    <source>
        <dbReference type="ARBA" id="ARBA00004496"/>
    </source>
</evidence>
<dbReference type="Gene3D" id="3.40.109.10">
    <property type="entry name" value="NADH Oxidase"/>
    <property type="match status" value="1"/>
</dbReference>
<keyword evidence="10" id="KW-1185">Reference proteome</keyword>
<dbReference type="GO" id="GO:0016491">
    <property type="term" value="F:oxidoreductase activity"/>
    <property type="evidence" value="ECO:0007669"/>
    <property type="project" value="UniProtKB-KW"/>
</dbReference>
<keyword evidence="7" id="KW-0539">Nucleus</keyword>
<protein>
    <submittedName>
        <fullName evidence="9">LANO_0G01398g1_1</fullName>
    </submittedName>
</protein>
<keyword evidence="5" id="KW-0963">Cytoplasm</keyword>
<gene>
    <name evidence="9" type="ORF">LANO_0G01398G</name>
</gene>
<evidence type="ECO:0000256" key="1">
    <source>
        <dbReference type="ARBA" id="ARBA00001917"/>
    </source>
</evidence>
<dbReference type="SUPFAM" id="SSF55469">
    <property type="entry name" value="FMN-dependent nitroreductase-like"/>
    <property type="match status" value="1"/>
</dbReference>
<evidence type="ECO:0000256" key="2">
    <source>
        <dbReference type="ARBA" id="ARBA00004123"/>
    </source>
</evidence>
<evidence type="ECO:0000259" key="8">
    <source>
        <dbReference type="Pfam" id="PF00881"/>
    </source>
</evidence>
<accession>A0A1G4KF36</accession>